<dbReference type="InterPro" id="IPR003106">
    <property type="entry name" value="Leu_zip_homeo"/>
</dbReference>
<dbReference type="GO" id="GO:0000981">
    <property type="term" value="F:DNA-binding transcription factor activity, RNA polymerase II-specific"/>
    <property type="evidence" value="ECO:0007669"/>
    <property type="project" value="UniProtKB-UniRule"/>
</dbReference>
<dbReference type="AlphaFoldDB" id="A0AAQ3JUE4"/>
<keyword evidence="2 11" id="KW-0805">Transcription regulation</keyword>
<dbReference type="EMBL" id="CP136891">
    <property type="protein sequence ID" value="WOK96256.1"/>
    <property type="molecule type" value="Genomic_DNA"/>
</dbReference>
<evidence type="ECO:0000256" key="9">
    <source>
        <dbReference type="PROSITE-ProRule" id="PRU00108"/>
    </source>
</evidence>
<keyword evidence="6 9" id="KW-0539">Nucleus</keyword>
<evidence type="ECO:0000256" key="11">
    <source>
        <dbReference type="RuleBase" id="RU369038"/>
    </source>
</evidence>
<evidence type="ECO:0000259" key="13">
    <source>
        <dbReference type="PROSITE" id="PS50071"/>
    </source>
</evidence>
<dbReference type="SUPFAM" id="SSF46689">
    <property type="entry name" value="Homeodomain-like"/>
    <property type="match status" value="1"/>
</dbReference>
<dbReference type="PROSITE" id="PS50071">
    <property type="entry name" value="HOMEOBOX_2"/>
    <property type="match status" value="1"/>
</dbReference>
<sequence>MKRALDCSENSLIPFCSSEEQEDVYGSEFHPIMEGMEEDDGGDEELCGAVAGRGGKKRRLSAEQVRALEKNFEVENKLEPERKVRLAKELGLQPRQVAVWFQNRRARWKTKQLERDYSDLKATYDALRVDFDALHRDKESLLSQIKELKAKLAANESSSFSSAVKEDDPVVSETAAKAAIGNKDGASDSDSSAVLNDAAAVADVENSPQLSAAMAGELGGGSCSSSAFLIDNPDSRTRFFYQHHEMMKMEEMEEMEEEEFLSDPCSSFFADEQAAATLSWYYTDHWN</sequence>
<evidence type="ECO:0000256" key="1">
    <source>
        <dbReference type="ARBA" id="ARBA00004123"/>
    </source>
</evidence>
<evidence type="ECO:0000256" key="5">
    <source>
        <dbReference type="ARBA" id="ARBA00023163"/>
    </source>
</evidence>
<dbReference type="PROSITE" id="PS00027">
    <property type="entry name" value="HOMEOBOX_1"/>
    <property type="match status" value="1"/>
</dbReference>
<dbReference type="PANTHER" id="PTHR24326">
    <property type="entry name" value="HOMEOBOX-LEUCINE ZIPPER PROTEIN"/>
    <property type="match status" value="1"/>
</dbReference>
<evidence type="ECO:0000256" key="10">
    <source>
        <dbReference type="RuleBase" id="RU000682"/>
    </source>
</evidence>
<dbReference type="Gene3D" id="1.10.10.60">
    <property type="entry name" value="Homeodomain-like"/>
    <property type="match status" value="1"/>
</dbReference>
<keyword evidence="15" id="KW-1185">Reference proteome</keyword>
<dbReference type="InterPro" id="IPR045224">
    <property type="entry name" value="HDZip_class_I_plant"/>
</dbReference>
<evidence type="ECO:0000256" key="4">
    <source>
        <dbReference type="ARBA" id="ARBA00023155"/>
    </source>
</evidence>
<dbReference type="InterPro" id="IPR001356">
    <property type="entry name" value="HD"/>
</dbReference>
<evidence type="ECO:0000256" key="6">
    <source>
        <dbReference type="ARBA" id="ARBA00023242"/>
    </source>
</evidence>
<comment type="function">
    <text evidence="8">Probable transcription factor.</text>
</comment>
<keyword evidence="4 9" id="KW-0371">Homeobox</keyword>
<dbReference type="FunFam" id="1.10.10.60:FF:000242">
    <property type="entry name" value="Homeobox-leucine zipper protein HOX13"/>
    <property type="match status" value="1"/>
</dbReference>
<keyword evidence="12" id="KW-0175">Coiled coil</keyword>
<dbReference type="GO" id="GO:0005634">
    <property type="term" value="C:nucleus"/>
    <property type="evidence" value="ECO:0007669"/>
    <property type="project" value="UniProtKB-SubCell"/>
</dbReference>
<evidence type="ECO:0000313" key="15">
    <source>
        <dbReference type="Proteomes" id="UP001327560"/>
    </source>
</evidence>
<dbReference type="PANTHER" id="PTHR24326:SF547">
    <property type="entry name" value="HOMEOBOX-LEUCINE ZIPPER PROTEIN ATHB-6"/>
    <property type="match status" value="1"/>
</dbReference>
<dbReference type="GO" id="GO:0045893">
    <property type="term" value="P:positive regulation of DNA-templated transcription"/>
    <property type="evidence" value="ECO:0007669"/>
    <property type="project" value="TreeGrafter"/>
</dbReference>
<reference evidence="14 15" key="1">
    <citation type="submission" date="2023-10" db="EMBL/GenBank/DDBJ databases">
        <title>Chromosome-scale genome assembly provides insights into flower coloration mechanisms of Canna indica.</title>
        <authorList>
            <person name="Li C."/>
        </authorList>
    </citation>
    <scope>NUCLEOTIDE SEQUENCE [LARGE SCALE GENOMIC DNA]</scope>
    <source>
        <tissue evidence="14">Flower</tissue>
    </source>
</reference>
<comment type="function">
    <text evidence="11">Transcription factor.</text>
</comment>
<feature type="DNA-binding region" description="Homeobox" evidence="9">
    <location>
        <begin position="53"/>
        <end position="112"/>
    </location>
</feature>
<dbReference type="Proteomes" id="UP001327560">
    <property type="component" value="Chromosome 2"/>
</dbReference>
<dbReference type="Pfam" id="PF02183">
    <property type="entry name" value="HALZ"/>
    <property type="match status" value="1"/>
</dbReference>
<evidence type="ECO:0000256" key="2">
    <source>
        <dbReference type="ARBA" id="ARBA00023015"/>
    </source>
</evidence>
<dbReference type="CDD" id="cd00086">
    <property type="entry name" value="homeodomain"/>
    <property type="match status" value="1"/>
</dbReference>
<dbReference type="SMART" id="SM00389">
    <property type="entry name" value="HOX"/>
    <property type="match status" value="1"/>
</dbReference>
<accession>A0AAQ3JUE4</accession>
<comment type="similarity">
    <text evidence="7 11">Belongs to the HD-ZIP homeobox family. Class I subfamily.</text>
</comment>
<feature type="domain" description="Homeobox" evidence="13">
    <location>
        <begin position="51"/>
        <end position="111"/>
    </location>
</feature>
<dbReference type="InterPro" id="IPR017970">
    <property type="entry name" value="Homeobox_CS"/>
</dbReference>
<evidence type="ECO:0000256" key="7">
    <source>
        <dbReference type="ARBA" id="ARBA00025748"/>
    </source>
</evidence>
<dbReference type="InterPro" id="IPR000047">
    <property type="entry name" value="HTH_motif"/>
</dbReference>
<dbReference type="InterPro" id="IPR009057">
    <property type="entry name" value="Homeodomain-like_sf"/>
</dbReference>
<dbReference type="PRINTS" id="PR00031">
    <property type="entry name" value="HTHREPRESSR"/>
</dbReference>
<evidence type="ECO:0000256" key="8">
    <source>
        <dbReference type="ARBA" id="ARBA00037260"/>
    </source>
</evidence>
<evidence type="ECO:0000313" key="14">
    <source>
        <dbReference type="EMBL" id="WOK96256.1"/>
    </source>
</evidence>
<keyword evidence="3 9" id="KW-0238">DNA-binding</keyword>
<organism evidence="14 15">
    <name type="scientific">Canna indica</name>
    <name type="common">Indian-shot</name>
    <dbReference type="NCBI Taxonomy" id="4628"/>
    <lineage>
        <taxon>Eukaryota</taxon>
        <taxon>Viridiplantae</taxon>
        <taxon>Streptophyta</taxon>
        <taxon>Embryophyta</taxon>
        <taxon>Tracheophyta</taxon>
        <taxon>Spermatophyta</taxon>
        <taxon>Magnoliopsida</taxon>
        <taxon>Liliopsida</taxon>
        <taxon>Zingiberales</taxon>
        <taxon>Cannaceae</taxon>
        <taxon>Canna</taxon>
    </lineage>
</organism>
<evidence type="ECO:0000256" key="12">
    <source>
        <dbReference type="SAM" id="Coils"/>
    </source>
</evidence>
<proteinExistence type="inferred from homology"/>
<protein>
    <recommendedName>
        <fullName evidence="11">Homeobox-leucine zipper protein</fullName>
    </recommendedName>
    <alternativeName>
        <fullName evidence="11">HD-ZIP protein</fullName>
    </alternativeName>
    <alternativeName>
        <fullName evidence="11">Homeodomain transcription factor</fullName>
    </alternativeName>
</protein>
<dbReference type="GO" id="GO:0043565">
    <property type="term" value="F:sequence-specific DNA binding"/>
    <property type="evidence" value="ECO:0007669"/>
    <property type="project" value="InterPro"/>
</dbReference>
<keyword evidence="5 11" id="KW-0804">Transcription</keyword>
<comment type="subcellular location">
    <subcellularLocation>
        <location evidence="1 9 10">Nucleus</location>
    </subcellularLocation>
</comment>
<dbReference type="Pfam" id="PF00046">
    <property type="entry name" value="Homeodomain"/>
    <property type="match status" value="1"/>
</dbReference>
<feature type="coiled-coil region" evidence="12">
    <location>
        <begin position="110"/>
        <end position="158"/>
    </location>
</feature>
<name>A0AAQ3JUE4_9LILI</name>
<evidence type="ECO:0000256" key="3">
    <source>
        <dbReference type="ARBA" id="ARBA00023125"/>
    </source>
</evidence>
<gene>
    <name evidence="14" type="ORF">Cni_G04963</name>
</gene>